<evidence type="ECO:0000313" key="1">
    <source>
        <dbReference type="EMBL" id="WAV92135.1"/>
    </source>
</evidence>
<reference evidence="1" key="1">
    <citation type="journal article" date="2022" name="Front. Microbiol.">
        <title>New perspectives on an old grouping: The genomic and phenotypic variability of Oxalobacter formigenes and the implications for calcium oxalate stone prevention.</title>
        <authorList>
            <person name="Chmiel J.A."/>
            <person name="Carr C."/>
            <person name="Stuivenberg G.A."/>
            <person name="Venema R."/>
            <person name="Chanyi R.M."/>
            <person name="Al K.F."/>
            <person name="Giguere D."/>
            <person name="Say H."/>
            <person name="Akouris P.P."/>
            <person name="Dominguez Romero S.A."/>
            <person name="Kwong A."/>
            <person name="Tai V."/>
            <person name="Koval S.F."/>
            <person name="Razvi H."/>
            <person name="Bjazevic J."/>
            <person name="Burton J.P."/>
        </authorList>
    </citation>
    <scope>NUCLEOTIDE SEQUENCE</scope>
    <source>
        <strain evidence="1">OxK</strain>
    </source>
</reference>
<sequence length="67" mass="7617">MMDDDICIADLGDCPDIYVNGQTETIPRYAVWSWSASRIIETGDDLPGLLKKYRLSGSRIIRCRPVR</sequence>
<gene>
    <name evidence="1" type="ORF">NB646_05305</name>
</gene>
<dbReference type="RefSeq" id="WP_269284591.1">
    <property type="nucleotide sequence ID" value="NZ_CP098251.1"/>
</dbReference>
<organism evidence="1">
    <name type="scientific">Oxalobacter aliiformigenes</name>
    <dbReference type="NCBI Taxonomy" id="2946593"/>
    <lineage>
        <taxon>Bacteria</taxon>
        <taxon>Pseudomonadati</taxon>
        <taxon>Pseudomonadota</taxon>
        <taxon>Betaproteobacteria</taxon>
        <taxon>Burkholderiales</taxon>
        <taxon>Oxalobacteraceae</taxon>
        <taxon>Oxalobacter</taxon>
    </lineage>
</organism>
<accession>A0A9E9LDL2</accession>
<name>A0A9E9LDL2_9BURK</name>
<dbReference type="EMBL" id="CP098251">
    <property type="protein sequence ID" value="WAV92135.1"/>
    <property type="molecule type" value="Genomic_DNA"/>
</dbReference>
<proteinExistence type="predicted"/>
<protein>
    <submittedName>
        <fullName evidence="1">Uncharacterized protein</fullName>
    </submittedName>
</protein>
<dbReference type="AlphaFoldDB" id="A0A9E9LDL2"/>
<dbReference type="Proteomes" id="UP001164819">
    <property type="component" value="Chromosome"/>
</dbReference>